<dbReference type="AlphaFoldDB" id="A0A495II58"/>
<proteinExistence type="predicted"/>
<comment type="caution">
    <text evidence="3">The sequence shown here is derived from an EMBL/GenBank/DDBJ whole genome shotgun (WGS) entry which is preliminary data.</text>
</comment>
<evidence type="ECO:0000313" key="4">
    <source>
        <dbReference type="Proteomes" id="UP000280008"/>
    </source>
</evidence>
<gene>
    <name evidence="3" type="ORF">C8E83_2875</name>
</gene>
<evidence type="ECO:0000256" key="2">
    <source>
        <dbReference type="SAM" id="Phobius"/>
    </source>
</evidence>
<name>A0A495II58_9MICO</name>
<keyword evidence="2" id="KW-0812">Transmembrane</keyword>
<feature type="compositionally biased region" description="Low complexity" evidence="1">
    <location>
        <begin position="65"/>
        <end position="84"/>
    </location>
</feature>
<accession>A0A495II58</accession>
<feature type="region of interest" description="Disordered" evidence="1">
    <location>
        <begin position="1"/>
        <end position="127"/>
    </location>
</feature>
<evidence type="ECO:0008006" key="5">
    <source>
        <dbReference type="Google" id="ProtNLM"/>
    </source>
</evidence>
<keyword evidence="4" id="KW-1185">Reference proteome</keyword>
<dbReference type="RefSeq" id="WP_121370486.1">
    <property type="nucleotide sequence ID" value="NZ_RBKS01000001.1"/>
</dbReference>
<dbReference type="EMBL" id="RBKS01000001">
    <property type="protein sequence ID" value="RKR75722.1"/>
    <property type="molecule type" value="Genomic_DNA"/>
</dbReference>
<feature type="compositionally biased region" description="Acidic residues" evidence="1">
    <location>
        <begin position="111"/>
        <end position="126"/>
    </location>
</feature>
<sequence length="219" mass="22175">MSSPEPPDAAGPASPADPRTARFRRGAGRPVGPPGPPPPVHGMGIGRGSVDPAAGGDVAPWPLTGDSGRPLSLDDLPLPGGLSHPAPPPAPPAYGELAENRWPGAPRAQPDDEAGDDAGDWPDVDDDPGRRSGVVAIVVGFFVGVVGVFIGIASIRASRRVGLAGALGTAGIVVSVLNIVVGGVVGISWVRYEVSLQQQCSFVGPGQYVTQNGDRVTCH</sequence>
<feature type="transmembrane region" description="Helical" evidence="2">
    <location>
        <begin position="134"/>
        <end position="155"/>
    </location>
</feature>
<evidence type="ECO:0000256" key="1">
    <source>
        <dbReference type="SAM" id="MobiDB-lite"/>
    </source>
</evidence>
<keyword evidence="2" id="KW-1133">Transmembrane helix</keyword>
<feature type="transmembrane region" description="Helical" evidence="2">
    <location>
        <begin position="167"/>
        <end position="190"/>
    </location>
</feature>
<reference evidence="3 4" key="1">
    <citation type="submission" date="2018-10" db="EMBL/GenBank/DDBJ databases">
        <title>Sequencing the genomes of 1000 actinobacteria strains.</title>
        <authorList>
            <person name="Klenk H.-P."/>
        </authorList>
    </citation>
    <scope>NUCLEOTIDE SEQUENCE [LARGE SCALE GENOMIC DNA]</scope>
    <source>
        <strain evidence="3 4">DSM 17894</strain>
    </source>
</reference>
<feature type="compositionally biased region" description="Pro residues" evidence="1">
    <location>
        <begin position="31"/>
        <end position="40"/>
    </location>
</feature>
<organism evidence="3 4">
    <name type="scientific">Frondihabitans australicus</name>
    <dbReference type="NCBI Taxonomy" id="386892"/>
    <lineage>
        <taxon>Bacteria</taxon>
        <taxon>Bacillati</taxon>
        <taxon>Actinomycetota</taxon>
        <taxon>Actinomycetes</taxon>
        <taxon>Micrococcales</taxon>
        <taxon>Microbacteriaceae</taxon>
        <taxon>Frondihabitans</taxon>
    </lineage>
</organism>
<dbReference type="Proteomes" id="UP000280008">
    <property type="component" value="Unassembled WGS sequence"/>
</dbReference>
<keyword evidence="2" id="KW-0472">Membrane</keyword>
<evidence type="ECO:0000313" key="3">
    <source>
        <dbReference type="EMBL" id="RKR75722.1"/>
    </source>
</evidence>
<protein>
    <recommendedName>
        <fullName evidence="5">DUF4190 domain-containing protein</fullName>
    </recommendedName>
</protein>